<dbReference type="EMBL" id="CP035913">
    <property type="protein sequence ID" value="QBE67534.1"/>
    <property type="molecule type" value="Genomic_DNA"/>
</dbReference>
<dbReference type="AlphaFoldDB" id="A0A4P6L7N7"/>
<dbReference type="Gene3D" id="3.40.50.1820">
    <property type="entry name" value="alpha/beta hydrolase"/>
    <property type="match status" value="1"/>
</dbReference>
<sequence length="311" mass="33174">MQRVLEALAALGGKPVETLTPQEARRQPTAADAAAKVMKDDAMPAQKDGVTVKQLDIEGAGGRIPLAVYTPPGKGPFPVVVYFHGGGFVIADTRTYEPSIRAIAAGAKAVVVSVDYRQAPEHRFPAAPEDAFAAWQWVQAHAGELGGDPGRIAVAGESAGGNLAAVVSLMARDKGVTAPVHQLLIYPVVSDDMSTPSYQRNANAKPLNKAMMQWFFKHYGADPQHPHALPLKADTLKGLPPATVITAEIDPLASEGASYAERLKKDGVRVDYREFDGVTHEFFGMGAAVPKALDAQRFAIEGLKKSFEAKR</sequence>
<evidence type="ECO:0000313" key="5">
    <source>
        <dbReference type="Proteomes" id="UP000290637"/>
    </source>
</evidence>
<accession>A0A4P6L7N7</accession>
<evidence type="ECO:0000256" key="2">
    <source>
        <dbReference type="ARBA" id="ARBA00022801"/>
    </source>
</evidence>
<dbReference type="FunFam" id="3.40.50.1820:FF:000089">
    <property type="entry name" value="Alpha/beta hydrolase"/>
    <property type="match status" value="1"/>
</dbReference>
<dbReference type="PANTHER" id="PTHR48081:SF8">
    <property type="entry name" value="ALPHA_BETA HYDROLASE FOLD-3 DOMAIN-CONTAINING PROTEIN-RELATED"/>
    <property type="match status" value="1"/>
</dbReference>
<dbReference type="InterPro" id="IPR050300">
    <property type="entry name" value="GDXG_lipolytic_enzyme"/>
</dbReference>
<evidence type="ECO:0000259" key="3">
    <source>
        <dbReference type="Pfam" id="PF07859"/>
    </source>
</evidence>
<dbReference type="InterPro" id="IPR029058">
    <property type="entry name" value="AB_hydrolase_fold"/>
</dbReference>
<dbReference type="OrthoDB" id="9794445at2"/>
<keyword evidence="5" id="KW-1185">Reference proteome</keyword>
<reference evidence="4 5" key="1">
    <citation type="submission" date="2019-02" db="EMBL/GenBank/DDBJ databases">
        <title>Draft Genome Sequences of Six Type Strains of the Genus Massilia.</title>
        <authorList>
            <person name="Miess H."/>
            <person name="Frediansyhah A."/>
            <person name="Gross H."/>
        </authorList>
    </citation>
    <scope>NUCLEOTIDE SEQUENCE [LARGE SCALE GENOMIC DNA]</scope>
    <source>
        <strain evidence="4 5">DSM 17473</strain>
    </source>
</reference>
<dbReference type="KEGG" id="plue:EWM63_26975"/>
<comment type="similarity">
    <text evidence="1">Belongs to the 'GDXG' lipolytic enzyme family.</text>
</comment>
<dbReference type="Pfam" id="PF07859">
    <property type="entry name" value="Abhydrolase_3"/>
    <property type="match status" value="1"/>
</dbReference>
<gene>
    <name evidence="4" type="ORF">EWM63_26975</name>
</gene>
<organism evidence="4 5">
    <name type="scientific">Pseudoduganella lutea</name>
    <dbReference type="NCBI Taxonomy" id="321985"/>
    <lineage>
        <taxon>Bacteria</taxon>
        <taxon>Pseudomonadati</taxon>
        <taxon>Pseudomonadota</taxon>
        <taxon>Betaproteobacteria</taxon>
        <taxon>Burkholderiales</taxon>
        <taxon>Oxalobacteraceae</taxon>
        <taxon>Telluria group</taxon>
        <taxon>Pseudoduganella</taxon>
    </lineage>
</organism>
<evidence type="ECO:0000313" key="4">
    <source>
        <dbReference type="EMBL" id="QBE67534.1"/>
    </source>
</evidence>
<dbReference type="InterPro" id="IPR013094">
    <property type="entry name" value="AB_hydrolase_3"/>
</dbReference>
<dbReference type="GO" id="GO:0016787">
    <property type="term" value="F:hydrolase activity"/>
    <property type="evidence" value="ECO:0007669"/>
    <property type="project" value="UniProtKB-KW"/>
</dbReference>
<evidence type="ECO:0000256" key="1">
    <source>
        <dbReference type="ARBA" id="ARBA00010515"/>
    </source>
</evidence>
<proteinExistence type="inferred from homology"/>
<dbReference type="Proteomes" id="UP000290637">
    <property type="component" value="Chromosome"/>
</dbReference>
<name>A0A4P6L7N7_9BURK</name>
<dbReference type="SUPFAM" id="SSF53474">
    <property type="entry name" value="alpha/beta-Hydrolases"/>
    <property type="match status" value="1"/>
</dbReference>
<dbReference type="PANTHER" id="PTHR48081">
    <property type="entry name" value="AB HYDROLASE SUPERFAMILY PROTEIN C4A8.06C"/>
    <property type="match status" value="1"/>
</dbReference>
<feature type="domain" description="Alpha/beta hydrolase fold-3" evidence="3">
    <location>
        <begin position="80"/>
        <end position="283"/>
    </location>
</feature>
<protein>
    <submittedName>
        <fullName evidence="4">Alpha/beta hydrolase</fullName>
    </submittedName>
</protein>
<keyword evidence="2 4" id="KW-0378">Hydrolase</keyword>